<protein>
    <recommendedName>
        <fullName evidence="3 8">Aspartate carbamoyltransferase</fullName>
        <ecNumber evidence="3 8">2.1.3.2</ecNumber>
    </recommendedName>
</protein>
<comment type="pathway">
    <text evidence="1">Pyrimidine metabolism; UMP biosynthesis via de novo pathway; (S)-dihydroorotate from bicarbonate: step 2/3.</text>
</comment>
<dbReference type="GO" id="GO:0016597">
    <property type="term" value="F:amino acid binding"/>
    <property type="evidence" value="ECO:0007669"/>
    <property type="project" value="InterPro"/>
</dbReference>
<evidence type="ECO:0000256" key="7">
    <source>
        <dbReference type="ARBA" id="ARBA00048859"/>
    </source>
</evidence>
<evidence type="ECO:0000259" key="10">
    <source>
        <dbReference type="Pfam" id="PF00185"/>
    </source>
</evidence>
<dbReference type="InterPro" id="IPR006130">
    <property type="entry name" value="Asp/Orn_carbamoylTrfase"/>
</dbReference>
<dbReference type="InterPro" id="IPR002082">
    <property type="entry name" value="Asp_carbamoyltransf"/>
</dbReference>
<proteinExistence type="inferred from homology"/>
<dbReference type="Pfam" id="PF02729">
    <property type="entry name" value="OTCace_N"/>
    <property type="match status" value="1"/>
</dbReference>
<evidence type="ECO:0000256" key="6">
    <source>
        <dbReference type="ARBA" id="ARBA00043884"/>
    </source>
</evidence>
<dbReference type="InterPro" id="IPR006131">
    <property type="entry name" value="Asp_carbamoyltransf_Asp/Orn-bd"/>
</dbReference>
<evidence type="ECO:0000256" key="1">
    <source>
        <dbReference type="ARBA" id="ARBA00004852"/>
    </source>
</evidence>
<keyword evidence="4 9" id="KW-0808">Transferase</keyword>
<organism evidence="12 13">
    <name type="scientific">Candidatus Staskawiczbacteria bacterium RIFCSPHIGHO2_02_FULL_42_22</name>
    <dbReference type="NCBI Taxonomy" id="1802207"/>
    <lineage>
        <taxon>Bacteria</taxon>
        <taxon>Candidatus Staskawicziibacteriota</taxon>
    </lineage>
</organism>
<dbReference type="AlphaFoldDB" id="A0A1G2I357"/>
<evidence type="ECO:0000256" key="9">
    <source>
        <dbReference type="RuleBase" id="RU003634"/>
    </source>
</evidence>
<dbReference type="FunFam" id="3.40.50.1370:FF:000002">
    <property type="entry name" value="Aspartate carbamoyltransferase 2"/>
    <property type="match status" value="1"/>
</dbReference>
<dbReference type="InterPro" id="IPR036901">
    <property type="entry name" value="Asp/Orn_carbamoylTrfase_sf"/>
</dbReference>
<feature type="domain" description="Aspartate/ornithine carbamoyltransferase carbamoyl-P binding" evidence="11">
    <location>
        <begin position="13"/>
        <end position="164"/>
    </location>
</feature>
<name>A0A1G2I357_9BACT</name>
<dbReference type="GO" id="GO:0044205">
    <property type="term" value="P:'de novo' UMP biosynthetic process"/>
    <property type="evidence" value="ECO:0007669"/>
    <property type="project" value="UniProtKB-UniPathway"/>
</dbReference>
<evidence type="ECO:0000259" key="11">
    <source>
        <dbReference type="Pfam" id="PF02729"/>
    </source>
</evidence>
<dbReference type="EMBL" id="MHOT01000013">
    <property type="protein sequence ID" value="OGZ69262.1"/>
    <property type="molecule type" value="Genomic_DNA"/>
</dbReference>
<dbReference type="SUPFAM" id="SSF53671">
    <property type="entry name" value="Aspartate/ornithine carbamoyltransferase"/>
    <property type="match status" value="1"/>
</dbReference>
<gene>
    <name evidence="12" type="ORF">A3D44_01060</name>
</gene>
<evidence type="ECO:0000256" key="4">
    <source>
        <dbReference type="ARBA" id="ARBA00022679"/>
    </source>
</evidence>
<dbReference type="PROSITE" id="PS00097">
    <property type="entry name" value="CARBAMOYLTRANSFERASE"/>
    <property type="match status" value="1"/>
</dbReference>
<comment type="caution">
    <text evidence="12">The sequence shown here is derived from an EMBL/GenBank/DDBJ whole genome shotgun (WGS) entry which is preliminary data.</text>
</comment>
<dbReference type="STRING" id="1802207.A3D44_01060"/>
<comment type="catalytic activity">
    <reaction evidence="7">
        <text>carbamoyl phosphate + L-aspartate = N-carbamoyl-L-aspartate + phosphate + H(+)</text>
        <dbReference type="Rhea" id="RHEA:20013"/>
        <dbReference type="ChEBI" id="CHEBI:15378"/>
        <dbReference type="ChEBI" id="CHEBI:29991"/>
        <dbReference type="ChEBI" id="CHEBI:32814"/>
        <dbReference type="ChEBI" id="CHEBI:43474"/>
        <dbReference type="ChEBI" id="CHEBI:58228"/>
        <dbReference type="EC" id="2.1.3.2"/>
    </reaction>
</comment>
<dbReference type="UniPathway" id="UPA00070">
    <property type="reaction ID" value="UER00116"/>
</dbReference>
<dbReference type="Pfam" id="PF00185">
    <property type="entry name" value="OTCace"/>
    <property type="match status" value="1"/>
</dbReference>
<dbReference type="InterPro" id="IPR006132">
    <property type="entry name" value="Asp/Orn_carbamoyltranf_P-bd"/>
</dbReference>
<dbReference type="PANTHER" id="PTHR45753:SF6">
    <property type="entry name" value="ASPARTATE CARBAMOYLTRANSFERASE"/>
    <property type="match status" value="1"/>
</dbReference>
<dbReference type="GO" id="GO:0006207">
    <property type="term" value="P:'de novo' pyrimidine nucleobase biosynthetic process"/>
    <property type="evidence" value="ECO:0007669"/>
    <property type="project" value="InterPro"/>
</dbReference>
<dbReference type="GO" id="GO:0004070">
    <property type="term" value="F:aspartate carbamoyltransferase activity"/>
    <property type="evidence" value="ECO:0007669"/>
    <property type="project" value="UniProtKB-UniRule"/>
</dbReference>
<dbReference type="PRINTS" id="PR00101">
    <property type="entry name" value="ATCASE"/>
</dbReference>
<evidence type="ECO:0000256" key="5">
    <source>
        <dbReference type="ARBA" id="ARBA00022975"/>
    </source>
</evidence>
<feature type="domain" description="Aspartate/ornithine carbamoyltransferase Asp/Orn-binding" evidence="10">
    <location>
        <begin position="172"/>
        <end position="323"/>
    </location>
</feature>
<dbReference type="Proteomes" id="UP000178820">
    <property type="component" value="Unassembled WGS sequence"/>
</dbReference>
<reference evidence="12 13" key="1">
    <citation type="journal article" date="2016" name="Nat. Commun.">
        <title>Thousands of microbial genomes shed light on interconnected biogeochemical processes in an aquifer system.</title>
        <authorList>
            <person name="Anantharaman K."/>
            <person name="Brown C.T."/>
            <person name="Hug L.A."/>
            <person name="Sharon I."/>
            <person name="Castelle C.J."/>
            <person name="Probst A.J."/>
            <person name="Thomas B.C."/>
            <person name="Singh A."/>
            <person name="Wilkins M.J."/>
            <person name="Karaoz U."/>
            <person name="Brodie E.L."/>
            <person name="Williams K.H."/>
            <person name="Hubbard S.S."/>
            <person name="Banfield J.F."/>
        </authorList>
    </citation>
    <scope>NUCLEOTIDE SEQUENCE [LARGE SCALE GENOMIC DNA]</scope>
</reference>
<dbReference type="PRINTS" id="PR00100">
    <property type="entry name" value="AOTCASE"/>
</dbReference>
<dbReference type="Gene3D" id="3.40.50.1370">
    <property type="entry name" value="Aspartate/ornithine carbamoyltransferase"/>
    <property type="match status" value="2"/>
</dbReference>
<evidence type="ECO:0000256" key="3">
    <source>
        <dbReference type="ARBA" id="ARBA00013008"/>
    </source>
</evidence>
<comment type="function">
    <text evidence="6">Catalyzes the condensation of carbamoyl phosphate and aspartate to form carbamoyl aspartate and inorganic phosphate, the committed step in the de novo pyrimidine nucleotide biosynthesis pathway.</text>
</comment>
<evidence type="ECO:0000256" key="8">
    <source>
        <dbReference type="NCBIfam" id="TIGR00670"/>
    </source>
</evidence>
<dbReference type="PANTHER" id="PTHR45753">
    <property type="entry name" value="ORNITHINE CARBAMOYLTRANSFERASE, MITOCHONDRIAL"/>
    <property type="match status" value="1"/>
</dbReference>
<keyword evidence="5" id="KW-0665">Pyrimidine biosynthesis</keyword>
<dbReference type="EC" id="2.1.3.2" evidence="3 8"/>
<dbReference type="NCBIfam" id="TIGR00670">
    <property type="entry name" value="asp_carb_tr"/>
    <property type="match status" value="1"/>
</dbReference>
<comment type="similarity">
    <text evidence="2">Belongs to the aspartate/ornithine carbamoyltransferase superfamily. ATCase family.</text>
</comment>
<evidence type="ECO:0000313" key="12">
    <source>
        <dbReference type="EMBL" id="OGZ69262.1"/>
    </source>
</evidence>
<evidence type="ECO:0000256" key="2">
    <source>
        <dbReference type="ARBA" id="ARBA00008896"/>
    </source>
</evidence>
<evidence type="ECO:0000313" key="13">
    <source>
        <dbReference type="Proteomes" id="UP000178820"/>
    </source>
</evidence>
<sequence length="329" mass="37010">MKIATDKWDGYPHVLGAGAFSKRWLQRFFGKVEDMEQRFRKGMCDNILRNKKLILIFSEPSTRTSTFLTIAAQNLGANVIDIRDPENLSSMIKGEPFTEMIQVLSRGLHYGSVNGAPQGVIAIRHKKEGTARLATQFSCVPIINAGDGKGEHPTQGLLDVCTIQRIFGKISGLSFALAGDLLNGRTVHTLPLLLSKFDDIKMFFVSPPELAMPKDIKEELRARDVQFAESTDLREVAPHVDVIYQTRTQRERGSELDKNDRSLGYFIIDRTVLDLMKQDAIIMHPLPKVPGDTTLEVDQSRAAVYFTDQLDASIITKMTLFEMMFFPEE</sequence>
<dbReference type="GO" id="GO:0006520">
    <property type="term" value="P:amino acid metabolic process"/>
    <property type="evidence" value="ECO:0007669"/>
    <property type="project" value="InterPro"/>
</dbReference>
<accession>A0A1G2I357</accession>